<dbReference type="Proteomes" id="UP000314294">
    <property type="component" value="Unassembled WGS sequence"/>
</dbReference>
<dbReference type="EMBL" id="SRLO01000169">
    <property type="protein sequence ID" value="TNN69949.1"/>
    <property type="molecule type" value="Genomic_DNA"/>
</dbReference>
<comment type="caution">
    <text evidence="2">The sequence shown here is derived from an EMBL/GenBank/DDBJ whole genome shotgun (WGS) entry which is preliminary data.</text>
</comment>
<proteinExistence type="predicted"/>
<gene>
    <name evidence="2" type="ORF">EYF80_019822</name>
</gene>
<name>A0A4Z2HVT3_9TELE</name>
<evidence type="ECO:0000313" key="3">
    <source>
        <dbReference type="Proteomes" id="UP000314294"/>
    </source>
</evidence>
<evidence type="ECO:0000256" key="1">
    <source>
        <dbReference type="SAM" id="MobiDB-lite"/>
    </source>
</evidence>
<sequence>MKQSTSKRDRSLKRKDVLEFSVQRTGEGWDDDTGDLHERSSGGISYTDACNGIRERRTRGTPPALRMSAPSIRHVSTAHLVLANAMSRD</sequence>
<reference evidence="2 3" key="1">
    <citation type="submission" date="2019-03" db="EMBL/GenBank/DDBJ databases">
        <title>First draft genome of Liparis tanakae, snailfish: a comprehensive survey of snailfish specific genes.</title>
        <authorList>
            <person name="Kim W."/>
            <person name="Song I."/>
            <person name="Jeong J.-H."/>
            <person name="Kim D."/>
            <person name="Kim S."/>
            <person name="Ryu S."/>
            <person name="Song J.Y."/>
            <person name="Lee S.K."/>
        </authorList>
    </citation>
    <scope>NUCLEOTIDE SEQUENCE [LARGE SCALE GENOMIC DNA]</scope>
    <source>
        <tissue evidence="2">Muscle</tissue>
    </source>
</reference>
<protein>
    <submittedName>
        <fullName evidence="2">Uncharacterized protein</fullName>
    </submittedName>
</protein>
<evidence type="ECO:0000313" key="2">
    <source>
        <dbReference type="EMBL" id="TNN69949.1"/>
    </source>
</evidence>
<dbReference type="AlphaFoldDB" id="A0A4Z2HVT3"/>
<feature type="region of interest" description="Disordered" evidence="1">
    <location>
        <begin position="26"/>
        <end position="48"/>
    </location>
</feature>
<accession>A0A4Z2HVT3</accession>
<keyword evidence="3" id="KW-1185">Reference proteome</keyword>
<organism evidence="2 3">
    <name type="scientific">Liparis tanakae</name>
    <name type="common">Tanaka's snailfish</name>
    <dbReference type="NCBI Taxonomy" id="230148"/>
    <lineage>
        <taxon>Eukaryota</taxon>
        <taxon>Metazoa</taxon>
        <taxon>Chordata</taxon>
        <taxon>Craniata</taxon>
        <taxon>Vertebrata</taxon>
        <taxon>Euteleostomi</taxon>
        <taxon>Actinopterygii</taxon>
        <taxon>Neopterygii</taxon>
        <taxon>Teleostei</taxon>
        <taxon>Neoteleostei</taxon>
        <taxon>Acanthomorphata</taxon>
        <taxon>Eupercaria</taxon>
        <taxon>Perciformes</taxon>
        <taxon>Cottioidei</taxon>
        <taxon>Cottales</taxon>
        <taxon>Liparidae</taxon>
        <taxon>Liparis</taxon>
    </lineage>
</organism>